<evidence type="ECO:0000313" key="2">
    <source>
        <dbReference type="Proteomes" id="UP000290174"/>
    </source>
</evidence>
<reference evidence="1 2" key="1">
    <citation type="submission" date="2018-11" db="EMBL/GenBank/DDBJ databases">
        <title>Bradyrhizobium sp. nov., isolated from effective nodules of peanut in China.</title>
        <authorList>
            <person name="Li Y."/>
        </authorList>
    </citation>
    <scope>NUCLEOTIDE SEQUENCE [LARGE SCALE GENOMIC DNA]</scope>
    <source>
        <strain evidence="1 2">CCBAU 51770</strain>
    </source>
</reference>
<dbReference type="PANTHER" id="PTHR36931:SF1">
    <property type="entry name" value="UPF0153 PROTEIN YEIW"/>
    <property type="match status" value="1"/>
</dbReference>
<accession>A0A4V1KVT5</accession>
<dbReference type="AlphaFoldDB" id="A0A4V1KVT5"/>
<sequence>MTSSAKRSCGDCTLCCKLMAIEALAKPVNAWCSHCQPGRGCAIYAARPTECEDFACLCWKPSRSKLVVTTSGDGVEIRCDPGSPNAWRKEPYAGDIHAWAVEGETNDMTVVVIIGRRMILVTPDREFDLGIVGPDERIVRELEGTKVVGATVVKENELGRG</sequence>
<proteinExistence type="predicted"/>
<organism evidence="1 2">
    <name type="scientific">Bradyrhizobium zhanjiangense</name>
    <dbReference type="NCBI Taxonomy" id="1325107"/>
    <lineage>
        <taxon>Bacteria</taxon>
        <taxon>Pseudomonadati</taxon>
        <taxon>Pseudomonadota</taxon>
        <taxon>Alphaproteobacteria</taxon>
        <taxon>Hyphomicrobiales</taxon>
        <taxon>Nitrobacteraceae</taxon>
        <taxon>Bradyrhizobium</taxon>
    </lineage>
</organism>
<gene>
    <name evidence="1" type="ORF">EAS61_24260</name>
</gene>
<dbReference type="RefSeq" id="WP_128933015.1">
    <property type="nucleotide sequence ID" value="NZ_CP022221.1"/>
</dbReference>
<comment type="caution">
    <text evidence="1">The sequence shown here is derived from an EMBL/GenBank/DDBJ whole genome shotgun (WGS) entry which is preliminary data.</text>
</comment>
<evidence type="ECO:0008006" key="3">
    <source>
        <dbReference type="Google" id="ProtNLM"/>
    </source>
</evidence>
<evidence type="ECO:0000313" key="1">
    <source>
        <dbReference type="EMBL" id="RXG91813.1"/>
    </source>
</evidence>
<dbReference type="InterPro" id="IPR052572">
    <property type="entry name" value="UPF0153_domain"/>
</dbReference>
<protein>
    <recommendedName>
        <fullName evidence="3">YkgJ family cysteine cluster protein</fullName>
    </recommendedName>
</protein>
<dbReference type="EMBL" id="RKMK01000025">
    <property type="protein sequence ID" value="RXG91813.1"/>
    <property type="molecule type" value="Genomic_DNA"/>
</dbReference>
<dbReference type="PANTHER" id="PTHR36931">
    <property type="entry name" value="UPF0153 PROTEIN YEIW"/>
    <property type="match status" value="1"/>
</dbReference>
<name>A0A4V1KVT5_9BRAD</name>
<dbReference type="Proteomes" id="UP000290174">
    <property type="component" value="Unassembled WGS sequence"/>
</dbReference>